<dbReference type="WBParaSite" id="TTAC_0000128601-mRNA-1">
    <property type="protein sequence ID" value="TTAC_0000128601-mRNA-1"/>
    <property type="gene ID" value="TTAC_0000128601"/>
</dbReference>
<comment type="function">
    <text evidence="12">Component of the nexin-dynein regulatory complex (N-DRC), a key regulator of ciliary/flagellar motility which maintains the alignment and integrity of the distal axoneme and regulates microtubule sliding in motile axonemes. Plays a critical role in the assembly of N-DRC and also stabilizes the assembly of multiple inner dynein arms and radial spokes. Coassembles with DRC1 to form a central scaffold needed for assembly of the N-DRC and its attachment to the outer doublet microtubules.</text>
</comment>
<evidence type="ECO:0000256" key="3">
    <source>
        <dbReference type="ARBA" id="ARBA00022846"/>
    </source>
</evidence>
<evidence type="ECO:0000313" key="16">
    <source>
        <dbReference type="WBParaSite" id="TTAC_0000128601-mRNA-1"/>
    </source>
</evidence>
<gene>
    <name evidence="14" type="ORF">TTAC_LOCUS1287</name>
</gene>
<evidence type="ECO:0000256" key="5">
    <source>
        <dbReference type="ARBA" id="ARBA00023069"/>
    </source>
</evidence>
<evidence type="ECO:0000259" key="13">
    <source>
        <dbReference type="Pfam" id="PF14772"/>
    </source>
</evidence>
<dbReference type="InterPro" id="IPR039750">
    <property type="entry name" value="DRC1/DRC2"/>
</dbReference>
<evidence type="ECO:0000256" key="1">
    <source>
        <dbReference type="ARBA" id="ARBA00004611"/>
    </source>
</evidence>
<keyword evidence="15" id="KW-1185">Reference proteome</keyword>
<dbReference type="PANTHER" id="PTHR21625">
    <property type="entry name" value="NYD-SP28 PROTEIN"/>
    <property type="match status" value="1"/>
</dbReference>
<evidence type="ECO:0000256" key="12">
    <source>
        <dbReference type="ARBA" id="ARBA00045865"/>
    </source>
</evidence>
<comment type="similarity">
    <text evidence="9">Belongs to the DRC2 family.</text>
</comment>
<dbReference type="GO" id="GO:0060285">
    <property type="term" value="P:cilium-dependent cell motility"/>
    <property type="evidence" value="ECO:0007669"/>
    <property type="project" value="TreeGrafter"/>
</dbReference>
<comment type="subcellular location">
    <subcellularLocation>
        <location evidence="1">Cytoplasm</location>
        <location evidence="1">Cytoskeleton</location>
        <location evidence="1">Flagellum axoneme</location>
    </subcellularLocation>
    <subcellularLocation>
        <location evidence="8">Cytoplasm</location>
        <location evidence="8">Cytoskeleton</location>
        <location evidence="8">Flagellum basal body</location>
    </subcellularLocation>
</comment>
<dbReference type="EMBL" id="UYWX01000247">
    <property type="protein sequence ID" value="VDM17745.1"/>
    <property type="molecule type" value="Genomic_DNA"/>
</dbReference>
<sequence length="472" mass="55849">MARKKLKDMTELEKAAHLEKQRLAAASAAKKKNELLQHYLKNKLEKEEKMTKLNNYKVNHQWRILLREAKSKEMKKDLQILKSTFERVKDRKDQILRTLDIELAQSEEQYMMSLRDHLRNMDLFIKIEKTYMVTRHRQQIDELKDTYVAFDKYFLQKEQIARSEYGSIRDEMKNKAIENKHALRMALEKKVNALWGEFTTLKTNYLKATEERRSYYEVLKKRNDQSLKDIEYQMSHLKTVSFKIVALKTHLGKIQEEYKEKNRLLGDERERLSAHFLDLKRQINELRDRQLMKLTDMVNVSNSVHNALSEMVKQANIIIGLGEKCRHLESEEEKVLPFYVSCLTQEDERELADRCDAEEDAEIKAMLKLYEPLDTFWRRFSKVQLEKLALLKEHQILEVENRHLKALIARYLENLSVNEKIMSEPNSLLIINSRHNLTVDPAIRDGKRRPVATIKLEGALVAKEGGTLCQEF</sequence>
<keyword evidence="6" id="KW-0206">Cytoskeleton</keyword>
<protein>
    <recommendedName>
        <fullName evidence="10">Dynein regulatory complex subunit 2</fullName>
    </recommendedName>
    <alternativeName>
        <fullName evidence="11">Coiled-coil domain-containing protein 65</fullName>
    </alternativeName>
</protein>
<keyword evidence="5" id="KW-0969">Cilium</keyword>
<dbReference type="PANTHER" id="PTHR21625:SF0">
    <property type="entry name" value="DYNEIN REGULATORY COMPLEX SUBUNIT 2"/>
    <property type="match status" value="1"/>
</dbReference>
<dbReference type="AlphaFoldDB" id="A0A158RDQ2"/>
<evidence type="ECO:0000313" key="14">
    <source>
        <dbReference type="EMBL" id="VDM17745.1"/>
    </source>
</evidence>
<evidence type="ECO:0000256" key="10">
    <source>
        <dbReference type="ARBA" id="ARBA00040899"/>
    </source>
</evidence>
<feature type="domain" description="Dynein regulatory complex protein 1/2 N-terminal" evidence="13">
    <location>
        <begin position="23"/>
        <end position="120"/>
    </location>
</feature>
<dbReference type="GO" id="GO:0070286">
    <property type="term" value="P:axonemal dynein complex assembly"/>
    <property type="evidence" value="ECO:0007669"/>
    <property type="project" value="InterPro"/>
</dbReference>
<dbReference type="Proteomes" id="UP000274429">
    <property type="component" value="Unassembled WGS sequence"/>
</dbReference>
<evidence type="ECO:0000313" key="15">
    <source>
        <dbReference type="Proteomes" id="UP000274429"/>
    </source>
</evidence>
<keyword evidence="2" id="KW-0963">Cytoplasm</keyword>
<evidence type="ECO:0000256" key="8">
    <source>
        <dbReference type="ARBA" id="ARBA00037841"/>
    </source>
</evidence>
<organism evidence="16">
    <name type="scientific">Hydatigena taeniaeformis</name>
    <name type="common">Feline tapeworm</name>
    <name type="synonym">Taenia taeniaeformis</name>
    <dbReference type="NCBI Taxonomy" id="6205"/>
    <lineage>
        <taxon>Eukaryota</taxon>
        <taxon>Metazoa</taxon>
        <taxon>Spiralia</taxon>
        <taxon>Lophotrochozoa</taxon>
        <taxon>Platyhelminthes</taxon>
        <taxon>Cestoda</taxon>
        <taxon>Eucestoda</taxon>
        <taxon>Cyclophyllidea</taxon>
        <taxon>Taeniidae</taxon>
        <taxon>Hydatigera</taxon>
    </lineage>
</organism>
<reference evidence="16" key="1">
    <citation type="submission" date="2016-04" db="UniProtKB">
        <authorList>
            <consortium name="WormBaseParasite"/>
        </authorList>
    </citation>
    <scope>IDENTIFICATION</scope>
</reference>
<evidence type="ECO:0000256" key="11">
    <source>
        <dbReference type="ARBA" id="ARBA00041517"/>
    </source>
</evidence>
<accession>A0A158RDQ2</accession>
<evidence type="ECO:0000256" key="2">
    <source>
        <dbReference type="ARBA" id="ARBA00022490"/>
    </source>
</evidence>
<keyword evidence="3" id="KW-0282">Flagellum</keyword>
<dbReference type="STRING" id="6205.A0A158RDQ2"/>
<dbReference type="OrthoDB" id="7760980at2759"/>
<reference evidence="14 15" key="2">
    <citation type="submission" date="2018-11" db="EMBL/GenBank/DDBJ databases">
        <authorList>
            <consortium name="Pathogen Informatics"/>
        </authorList>
    </citation>
    <scope>NUCLEOTIDE SEQUENCE [LARGE SCALE GENOMIC DNA]</scope>
</reference>
<dbReference type="GO" id="GO:0005858">
    <property type="term" value="C:axonemal dynein complex"/>
    <property type="evidence" value="ECO:0007669"/>
    <property type="project" value="InterPro"/>
</dbReference>
<evidence type="ECO:0000256" key="7">
    <source>
        <dbReference type="ARBA" id="ARBA00023273"/>
    </source>
</evidence>
<dbReference type="GO" id="GO:0003352">
    <property type="term" value="P:regulation of cilium movement"/>
    <property type="evidence" value="ECO:0007669"/>
    <property type="project" value="TreeGrafter"/>
</dbReference>
<evidence type="ECO:0000256" key="4">
    <source>
        <dbReference type="ARBA" id="ARBA00023054"/>
    </source>
</evidence>
<keyword evidence="4" id="KW-0175">Coiled coil</keyword>
<dbReference type="Pfam" id="PF14772">
    <property type="entry name" value="NYD-SP28"/>
    <property type="match status" value="1"/>
</dbReference>
<proteinExistence type="inferred from homology"/>
<name>A0A158RDQ2_HYDTA</name>
<evidence type="ECO:0000256" key="6">
    <source>
        <dbReference type="ARBA" id="ARBA00023212"/>
    </source>
</evidence>
<keyword evidence="7" id="KW-0966">Cell projection</keyword>
<dbReference type="InterPro" id="IPR039505">
    <property type="entry name" value="DRC1/2_N"/>
</dbReference>
<evidence type="ECO:0000256" key="9">
    <source>
        <dbReference type="ARBA" id="ARBA00038424"/>
    </source>
</evidence>